<evidence type="ECO:0000313" key="6">
    <source>
        <dbReference type="EMBL" id="KAK4129330.1"/>
    </source>
</evidence>
<dbReference type="RefSeq" id="XP_062653101.1">
    <property type="nucleotide sequence ID" value="XM_062788063.1"/>
</dbReference>
<dbReference type="GeneID" id="87824833"/>
<dbReference type="Pfam" id="PF24589">
    <property type="entry name" value="DUF7614"/>
    <property type="match status" value="1"/>
</dbReference>
<feature type="domain" description="DUF7612" evidence="3">
    <location>
        <begin position="715"/>
        <end position="847"/>
    </location>
</feature>
<evidence type="ECO:0000313" key="7">
    <source>
        <dbReference type="Proteomes" id="UP001302602"/>
    </source>
</evidence>
<feature type="domain" description="DUF7614" evidence="5">
    <location>
        <begin position="1008"/>
        <end position="1143"/>
    </location>
</feature>
<feature type="compositionally biased region" description="Pro residues" evidence="1">
    <location>
        <begin position="308"/>
        <end position="325"/>
    </location>
</feature>
<feature type="region of interest" description="Disordered" evidence="1">
    <location>
        <begin position="1"/>
        <end position="108"/>
    </location>
</feature>
<dbReference type="InterPro" id="IPR056030">
    <property type="entry name" value="DUF7611"/>
</dbReference>
<proteinExistence type="predicted"/>
<evidence type="ECO:0000259" key="4">
    <source>
        <dbReference type="Pfam" id="PF24588"/>
    </source>
</evidence>
<feature type="compositionally biased region" description="Polar residues" evidence="1">
    <location>
        <begin position="273"/>
        <end position="290"/>
    </location>
</feature>
<feature type="compositionally biased region" description="Polar residues" evidence="1">
    <location>
        <begin position="182"/>
        <end position="203"/>
    </location>
</feature>
<comment type="caution">
    <text evidence="6">The sequence shown here is derived from an EMBL/GenBank/DDBJ whole genome shotgun (WGS) entry which is preliminary data.</text>
</comment>
<accession>A0AAN6UA87</accession>
<dbReference type="AlphaFoldDB" id="A0AAN6UA87"/>
<dbReference type="InterPro" id="IPR056033">
    <property type="entry name" value="DUF7614"/>
</dbReference>
<dbReference type="Pfam" id="PF24586">
    <property type="entry name" value="DUF7611"/>
    <property type="match status" value="1"/>
</dbReference>
<dbReference type="InterPro" id="IPR056032">
    <property type="entry name" value="DUF7613"/>
</dbReference>
<dbReference type="EMBL" id="MU853223">
    <property type="protein sequence ID" value="KAK4129330.1"/>
    <property type="molecule type" value="Genomic_DNA"/>
</dbReference>
<dbReference type="Pfam" id="PF24588">
    <property type="entry name" value="DUF7613"/>
    <property type="match status" value="1"/>
</dbReference>
<feature type="region of interest" description="Disordered" evidence="1">
    <location>
        <begin position="124"/>
        <end position="364"/>
    </location>
</feature>
<feature type="compositionally biased region" description="Polar residues" evidence="1">
    <location>
        <begin position="159"/>
        <end position="175"/>
    </location>
</feature>
<keyword evidence="7" id="KW-1185">Reference proteome</keyword>
<evidence type="ECO:0000259" key="2">
    <source>
        <dbReference type="Pfam" id="PF24586"/>
    </source>
</evidence>
<name>A0AAN6UA87_9PEZI</name>
<reference evidence="6" key="2">
    <citation type="submission" date="2023-05" db="EMBL/GenBank/DDBJ databases">
        <authorList>
            <consortium name="Lawrence Berkeley National Laboratory"/>
            <person name="Steindorff A."/>
            <person name="Hensen N."/>
            <person name="Bonometti L."/>
            <person name="Westerberg I."/>
            <person name="Brannstrom I.O."/>
            <person name="Guillou S."/>
            <person name="Cros-Aarteil S."/>
            <person name="Calhoun S."/>
            <person name="Haridas S."/>
            <person name="Kuo A."/>
            <person name="Mondo S."/>
            <person name="Pangilinan J."/>
            <person name="Riley R."/>
            <person name="Labutti K."/>
            <person name="Andreopoulos B."/>
            <person name="Lipzen A."/>
            <person name="Chen C."/>
            <person name="Yanf M."/>
            <person name="Daum C."/>
            <person name="Ng V."/>
            <person name="Clum A."/>
            <person name="Ohm R."/>
            <person name="Martin F."/>
            <person name="Silar P."/>
            <person name="Natvig D."/>
            <person name="Lalanne C."/>
            <person name="Gautier V."/>
            <person name="Ament-Velasquez S.L."/>
            <person name="Kruys A."/>
            <person name="Hutchinson M.I."/>
            <person name="Powell A.J."/>
            <person name="Barry K."/>
            <person name="Miller A.N."/>
            <person name="Grigoriev I.V."/>
            <person name="Debuchy R."/>
            <person name="Gladieux P."/>
            <person name="Thoren M.H."/>
            <person name="Johannesson H."/>
        </authorList>
    </citation>
    <scope>NUCLEOTIDE SEQUENCE</scope>
    <source>
        <strain evidence="6">CBS 731.68</strain>
    </source>
</reference>
<reference evidence="6" key="1">
    <citation type="journal article" date="2023" name="Mol. Phylogenet. Evol.">
        <title>Genome-scale phylogeny and comparative genomics of the fungal order Sordariales.</title>
        <authorList>
            <person name="Hensen N."/>
            <person name="Bonometti L."/>
            <person name="Westerberg I."/>
            <person name="Brannstrom I.O."/>
            <person name="Guillou S."/>
            <person name="Cros-Aarteil S."/>
            <person name="Calhoun S."/>
            <person name="Haridas S."/>
            <person name="Kuo A."/>
            <person name="Mondo S."/>
            <person name="Pangilinan J."/>
            <person name="Riley R."/>
            <person name="LaButti K."/>
            <person name="Andreopoulos B."/>
            <person name="Lipzen A."/>
            <person name="Chen C."/>
            <person name="Yan M."/>
            <person name="Daum C."/>
            <person name="Ng V."/>
            <person name="Clum A."/>
            <person name="Steindorff A."/>
            <person name="Ohm R.A."/>
            <person name="Martin F."/>
            <person name="Silar P."/>
            <person name="Natvig D.O."/>
            <person name="Lalanne C."/>
            <person name="Gautier V."/>
            <person name="Ament-Velasquez S.L."/>
            <person name="Kruys A."/>
            <person name="Hutchinson M.I."/>
            <person name="Powell A.J."/>
            <person name="Barry K."/>
            <person name="Miller A.N."/>
            <person name="Grigoriev I.V."/>
            <person name="Debuchy R."/>
            <person name="Gladieux P."/>
            <person name="Hiltunen Thoren M."/>
            <person name="Johannesson H."/>
        </authorList>
    </citation>
    <scope>NUCLEOTIDE SEQUENCE</scope>
    <source>
        <strain evidence="6">CBS 731.68</strain>
    </source>
</reference>
<feature type="compositionally biased region" description="Basic and acidic residues" evidence="1">
    <location>
        <begin position="28"/>
        <end position="47"/>
    </location>
</feature>
<feature type="domain" description="DUF7613" evidence="4">
    <location>
        <begin position="851"/>
        <end position="1002"/>
    </location>
</feature>
<dbReference type="Pfam" id="PF24587">
    <property type="entry name" value="DUF7612"/>
    <property type="match status" value="1"/>
</dbReference>
<protein>
    <submittedName>
        <fullName evidence="6">Uncharacterized protein</fullName>
    </submittedName>
</protein>
<sequence>MTENEPPALAVHDDGRTTKRGRLMGKLFGRDRERKTTRDDGNLDDFLHGSNSSTDKLQVKHSNPPVLTKIDTKTATRYPNALDISAGKEPKTQEHVVRPREPARRPKKALPVRFVDTYPEIIGDGGDECEIPTLEISKRKKQRPLTSPAMAPSRPADSGASSQHAYLDAQASTAPFSPGLRRSQTGSSATGVDAQESGSSLGTGTARRFLGTPTAAQDERRRSIIEIQQAQMREAEGRAFAEAVRAASGDQVQEHRPGDVSPPSPDQDIESPITASPDSTQLPPLQSVSQFEKPPQLPPLQLVSQSEMPPPIPARAPRPQLPQIPPGSQEVRNTPPSQDSYTSTSLSSNSLEQSKRAQRVENSPASLYSAASTFRHPFAASRQGSKMSVKDSASPSQQLGAMGFHDVVAAASEDALNTFVARTRHLFELFRLHAESVRPLVSSTPHDLARAAVWWFLTGRTALEVAIRDRPSTPESLRSNEMAKQQAHADLAKAYWLLEEAMPEVVGSGRSAVDKEAETVRNTLLSSLRKLAVSMKRNGFLPPEEAFLPQTVNRTIWLDYPPLSQDIKSLLWGSSSALAQSHATPALTILESLPLGDSSTTFCFARFHVDVFLMEQGRESQQLFLPCFLTCTRPQAQPDIIFVLASQNGAVQLQISGNKNTGPVWEDLRWRSDTCNLEVRMPRGFMLLIQCTQQSYNTLCSMYEFSAKVHSSLYPRQDESCIFRSTLRAFQYFDNDPQSRQFPKESTPNCEVALFERLLREGAATGPRTYHKGYRVAVVTGPRIKTLSGVNQLYLPQTPIQFGFLRSEANDPALSLKFDNGRYKGNMVLSFADETERLRMHSLLIGTALDRGESISGEIPLQGAWFSERYGDARDKGLQVLSTLAWNKARVINYDNDGDKPSCVLADRLRVVYEFKDGTFTDRINVAPGEFKLRLDVQNPSCMMIFRQPQTDVTLAVNEANASRGLSAGLAQALESLKQSATIRTFMFPSLAELHAFETAITGFKVLFDGVASAFAISRRRMVVPIHKKWEAGATRIQVVQQDGVAQLLAFFEDFSHGQCMGFHLKGTDVFESFSRGGKAGLKIDDAKFPLPRVLAADADGAQQAAEAAFLCLDLPELPGEHDDISILFDNEAERDKLIACLPAPVKGHRLPKIKGIT</sequence>
<feature type="domain" description="DUF7611" evidence="2">
    <location>
        <begin position="560"/>
        <end position="713"/>
    </location>
</feature>
<evidence type="ECO:0000259" key="3">
    <source>
        <dbReference type="Pfam" id="PF24587"/>
    </source>
</evidence>
<feature type="compositionally biased region" description="Low complexity" evidence="1">
    <location>
        <begin position="337"/>
        <end position="352"/>
    </location>
</feature>
<dbReference type="InterPro" id="IPR056031">
    <property type="entry name" value="DUF7612"/>
</dbReference>
<evidence type="ECO:0000256" key="1">
    <source>
        <dbReference type="SAM" id="MobiDB-lite"/>
    </source>
</evidence>
<organism evidence="6 7">
    <name type="scientific">Parathielavia appendiculata</name>
    <dbReference type="NCBI Taxonomy" id="2587402"/>
    <lineage>
        <taxon>Eukaryota</taxon>
        <taxon>Fungi</taxon>
        <taxon>Dikarya</taxon>
        <taxon>Ascomycota</taxon>
        <taxon>Pezizomycotina</taxon>
        <taxon>Sordariomycetes</taxon>
        <taxon>Sordariomycetidae</taxon>
        <taxon>Sordariales</taxon>
        <taxon>Chaetomiaceae</taxon>
        <taxon>Parathielavia</taxon>
    </lineage>
</organism>
<feature type="compositionally biased region" description="Basic and acidic residues" evidence="1">
    <location>
        <begin position="86"/>
        <end position="104"/>
    </location>
</feature>
<evidence type="ECO:0000259" key="5">
    <source>
        <dbReference type="Pfam" id="PF24589"/>
    </source>
</evidence>
<dbReference type="Proteomes" id="UP001302602">
    <property type="component" value="Unassembled WGS sequence"/>
</dbReference>
<gene>
    <name evidence="6" type="ORF">N657DRAFT_561489</name>
</gene>